<dbReference type="RefSeq" id="WP_256533400.1">
    <property type="nucleotide sequence ID" value="NZ_CP101824.1"/>
</dbReference>
<dbReference type="AlphaFoldDB" id="A0ABD5NRI9"/>
<sequence length="212" mass="23131">MNKRKLLAVTAIAVVLLTAGCSAWGNNTSGPSGDKLAEGAGTDLDGVALGESYMYEVKITEKNQAHLVQERPPFEMSDSLERQNLIKRYEYLNDRSNVHHVYMLSHDGKVINYEVAQGKVSSVNSKLTNDKQLVKVPDAKFDGGNGAAGANGANYKVVESPQMDGSYGTNGDAIFFFTTDGHYMEWNGLYVVSEEPKEITTEITLVDEVEGN</sequence>
<evidence type="ECO:0008006" key="3">
    <source>
        <dbReference type="Google" id="ProtNLM"/>
    </source>
</evidence>
<proteinExistence type="predicted"/>
<dbReference type="GeneID" id="73902528"/>
<comment type="caution">
    <text evidence="1">The sequence shown here is derived from an EMBL/GenBank/DDBJ whole genome shotgun (WGS) entry which is preliminary data.</text>
</comment>
<dbReference type="PROSITE" id="PS51257">
    <property type="entry name" value="PROKAR_LIPOPROTEIN"/>
    <property type="match status" value="1"/>
</dbReference>
<organism evidence="1 2">
    <name type="scientific">Halovivax cerinus</name>
    <dbReference type="NCBI Taxonomy" id="1487865"/>
    <lineage>
        <taxon>Archaea</taxon>
        <taxon>Methanobacteriati</taxon>
        <taxon>Methanobacteriota</taxon>
        <taxon>Stenosarchaea group</taxon>
        <taxon>Halobacteria</taxon>
        <taxon>Halobacteriales</taxon>
        <taxon>Natrialbaceae</taxon>
        <taxon>Halovivax</taxon>
    </lineage>
</organism>
<keyword evidence="2" id="KW-1185">Reference proteome</keyword>
<name>A0ABD5NRI9_9EURY</name>
<gene>
    <name evidence="1" type="ORF">ACFOUR_12590</name>
</gene>
<accession>A0ABD5NRI9</accession>
<evidence type="ECO:0000313" key="2">
    <source>
        <dbReference type="Proteomes" id="UP001595846"/>
    </source>
</evidence>
<protein>
    <recommendedName>
        <fullName evidence="3">Lipoprotein</fullName>
    </recommendedName>
</protein>
<dbReference type="Proteomes" id="UP001595846">
    <property type="component" value="Unassembled WGS sequence"/>
</dbReference>
<dbReference type="EMBL" id="JBHSAQ010000010">
    <property type="protein sequence ID" value="MFC3959204.1"/>
    <property type="molecule type" value="Genomic_DNA"/>
</dbReference>
<evidence type="ECO:0000313" key="1">
    <source>
        <dbReference type="EMBL" id="MFC3959204.1"/>
    </source>
</evidence>
<reference evidence="1 2" key="1">
    <citation type="journal article" date="2019" name="Int. J. Syst. Evol. Microbiol.">
        <title>The Global Catalogue of Microorganisms (GCM) 10K type strain sequencing project: providing services to taxonomists for standard genome sequencing and annotation.</title>
        <authorList>
            <consortium name="The Broad Institute Genomics Platform"/>
            <consortium name="The Broad Institute Genome Sequencing Center for Infectious Disease"/>
            <person name="Wu L."/>
            <person name="Ma J."/>
        </authorList>
    </citation>
    <scope>NUCLEOTIDE SEQUENCE [LARGE SCALE GENOMIC DNA]</scope>
    <source>
        <strain evidence="1 2">IBRC-M 10256</strain>
    </source>
</reference>